<proteinExistence type="predicted"/>
<accession>A0A8J6E3Y4</accession>
<evidence type="ECO:0000313" key="1">
    <source>
        <dbReference type="EMBL" id="KAG9396176.1"/>
    </source>
</evidence>
<comment type="caution">
    <text evidence="1">The sequence shown here is derived from an EMBL/GenBank/DDBJ whole genome shotgun (WGS) entry which is preliminary data.</text>
</comment>
<dbReference type="EMBL" id="JAHDYR010000007">
    <property type="protein sequence ID" value="KAG9396176.1"/>
    <property type="molecule type" value="Genomic_DNA"/>
</dbReference>
<sequence length="611" mass="66504">MGFGFACHKTRCTVCTQTSIQLSYKSLFAQISQLKSVARTIDLQVQLDQLQGMLQTTEARFLGILNDVNTQCCPKPVDDTLQSCLASVDALVPYATTMTQHIPGDVPRLLILARDALLPTVTIDVLGRPAQAARVDNLDDLAGAIAGVMQQLNDIVGAPAECDSMYGAYVTTIHQIRLALCHLGHALDAVTGRSPLSMNIPHNQPLPDRLYTLLQGTLWSTLHSAEVPSSAWFMCKKFFFVKNESEASAEMFGDGCMRSQLYHGRLIAHVRSESDTVIKRWVRLPPVLSVHHGENCCVFIGTIDGIYAAGCNRQGQLGVGVVSQVVSSPKKVMLPRDSDIGRCKCYQTPKPWMKAKLQFWHGSGVNFLLTPCSLMAAGDNRFGRLGVGSSEGMVSRFMRVSVPLKCVISVTTRSFPITVVRQCRACFVSGRNDYGQLSLGHTDEVLSATKLPFPVDSVIMSQTSSAMLSDGKVIVSGNNQFRLFPVNADVVVTPTALQFPWPVSRIMLDQAVMFAERGDGRWYARGSNALGQLGVGLGDEHIVRWSHVPLAQINQIHSDRKGTIYFDTSTGMYIAGAVTSDHAVCSPTMIPAPMAGLPPALDEWVLACAED</sequence>
<dbReference type="SUPFAM" id="SSF50985">
    <property type="entry name" value="RCC1/BLIP-II"/>
    <property type="match status" value="1"/>
</dbReference>
<dbReference type="OrthoDB" id="5981550at2759"/>
<dbReference type="PANTHER" id="PTHR45982:SF1">
    <property type="entry name" value="REGULATOR OF CHROMOSOME CONDENSATION"/>
    <property type="match status" value="1"/>
</dbReference>
<organism evidence="1 2">
    <name type="scientific">Carpediemonas membranifera</name>
    <dbReference type="NCBI Taxonomy" id="201153"/>
    <lineage>
        <taxon>Eukaryota</taxon>
        <taxon>Metamonada</taxon>
        <taxon>Carpediemonas-like organisms</taxon>
        <taxon>Carpediemonas</taxon>
    </lineage>
</organism>
<name>A0A8J6E3Y4_9EUKA</name>
<dbReference type="Gene3D" id="2.130.10.30">
    <property type="entry name" value="Regulator of chromosome condensation 1/beta-lactamase-inhibitor protein II"/>
    <property type="match status" value="2"/>
</dbReference>
<dbReference type="AlphaFoldDB" id="A0A8J6E3Y4"/>
<evidence type="ECO:0000313" key="2">
    <source>
        <dbReference type="Proteomes" id="UP000717585"/>
    </source>
</evidence>
<dbReference type="Proteomes" id="UP000717585">
    <property type="component" value="Unassembled WGS sequence"/>
</dbReference>
<gene>
    <name evidence="1" type="ORF">J8273_2528</name>
</gene>
<dbReference type="InterPro" id="IPR051553">
    <property type="entry name" value="Ran_GTPase-activating"/>
</dbReference>
<dbReference type="InterPro" id="IPR009091">
    <property type="entry name" value="RCC1/BLIP-II"/>
</dbReference>
<protein>
    <submittedName>
        <fullName evidence="1">Regulator of chromosome condensation (RCC1) repeat</fullName>
    </submittedName>
</protein>
<keyword evidence="2" id="KW-1185">Reference proteome</keyword>
<reference evidence="1" key="1">
    <citation type="submission" date="2021-05" db="EMBL/GenBank/DDBJ databases">
        <title>A free-living protist that lacks canonical eukaryotic 1 DNA replication and segregation systems.</title>
        <authorList>
            <person name="Salas-Leiva D.E."/>
            <person name="Tromer E.C."/>
            <person name="Curtis B.A."/>
            <person name="Jerlstrom-Hultqvist J."/>
            <person name="Kolisko M."/>
            <person name="Yi Z."/>
            <person name="Salas-Leiva J.S."/>
            <person name="Gallot-Lavallee L."/>
            <person name="Kops G.J.P.L."/>
            <person name="Archibald J.M."/>
            <person name="Simpson A.G.B."/>
            <person name="Roger A.J."/>
        </authorList>
    </citation>
    <scope>NUCLEOTIDE SEQUENCE</scope>
    <source>
        <strain evidence="1">BICM</strain>
    </source>
</reference>
<dbReference type="PANTHER" id="PTHR45982">
    <property type="entry name" value="REGULATOR OF CHROMOSOME CONDENSATION"/>
    <property type="match status" value="1"/>
</dbReference>